<dbReference type="PANTHER" id="PTHR43669">
    <property type="entry name" value="5-KETO-D-GLUCONATE 5-REDUCTASE"/>
    <property type="match status" value="1"/>
</dbReference>
<dbReference type="Gene3D" id="3.40.50.720">
    <property type="entry name" value="NAD(P)-binding Rossmann-like Domain"/>
    <property type="match status" value="1"/>
</dbReference>
<proteinExistence type="inferred from homology"/>
<dbReference type="InterPro" id="IPR036291">
    <property type="entry name" value="NAD(P)-bd_dom_sf"/>
</dbReference>
<dbReference type="Proteomes" id="UP001303946">
    <property type="component" value="Chromosome"/>
</dbReference>
<organism evidence="3 4">
    <name type="scientific">Piscinibacter gummiphilus</name>
    <dbReference type="NCBI Taxonomy" id="946333"/>
    <lineage>
        <taxon>Bacteria</taxon>
        <taxon>Pseudomonadati</taxon>
        <taxon>Pseudomonadota</taxon>
        <taxon>Betaproteobacteria</taxon>
        <taxon>Burkholderiales</taxon>
        <taxon>Sphaerotilaceae</taxon>
        <taxon>Piscinibacter</taxon>
    </lineage>
</organism>
<dbReference type="GO" id="GO:0016491">
    <property type="term" value="F:oxidoreductase activity"/>
    <property type="evidence" value="ECO:0007669"/>
    <property type="project" value="UniProtKB-KW"/>
</dbReference>
<dbReference type="CDD" id="cd05233">
    <property type="entry name" value="SDR_c"/>
    <property type="match status" value="1"/>
</dbReference>
<dbReference type="EC" id="1.-.-.-" evidence="3"/>
<accession>A0ABZ0CUL4</accession>
<dbReference type="PANTHER" id="PTHR43669:SF3">
    <property type="entry name" value="ALCOHOL DEHYDROGENASE, PUTATIVE (AFU_ORTHOLOGUE AFUA_3G03445)-RELATED"/>
    <property type="match status" value="1"/>
</dbReference>
<evidence type="ECO:0000313" key="3">
    <source>
        <dbReference type="EMBL" id="WOB08657.1"/>
    </source>
</evidence>
<evidence type="ECO:0000256" key="1">
    <source>
        <dbReference type="ARBA" id="ARBA00006484"/>
    </source>
</evidence>
<protein>
    <submittedName>
        <fullName evidence="3">SDR family oxidoreductase</fullName>
        <ecNumber evidence="3">1.-.-.-</ecNumber>
    </submittedName>
</protein>
<keyword evidence="2 3" id="KW-0560">Oxidoreductase</keyword>
<keyword evidence="4" id="KW-1185">Reference proteome</keyword>
<dbReference type="InterPro" id="IPR002347">
    <property type="entry name" value="SDR_fam"/>
</dbReference>
<evidence type="ECO:0000256" key="2">
    <source>
        <dbReference type="ARBA" id="ARBA00023002"/>
    </source>
</evidence>
<comment type="similarity">
    <text evidence="1">Belongs to the short-chain dehydrogenases/reductases (SDR) family.</text>
</comment>
<dbReference type="SUPFAM" id="SSF51735">
    <property type="entry name" value="NAD(P)-binding Rossmann-fold domains"/>
    <property type="match status" value="1"/>
</dbReference>
<dbReference type="RefSeq" id="WP_316701471.1">
    <property type="nucleotide sequence ID" value="NZ_CP136336.1"/>
</dbReference>
<name>A0ABZ0CUL4_9BURK</name>
<sequence length="288" mass="29928">MSDLPARGLTEPDPARHVFDETLGRAPARGRMQGRSVLVVGAGQQVVPDDPSPPTGNGRAIAMLLAREGAHVACLDRDAAAAQATVDLIQRDGGRAFPVIADVAQPPEIERAVQESLATMGRLDGLVINVGIGGPPLLAGQTPDAWDAAMAVNLRAHMLFCRAGLPVMAPGSAIVFISSTASLRPGTRIPSYDTSKAALAGLCRHVALEGEALGVRANVLAPGPIDTPLGRNASARRPARAAQRLPFGREGTAWEVGYATLFLLSHEASFINAQVIVADGGITGLQLR</sequence>
<evidence type="ECO:0000313" key="4">
    <source>
        <dbReference type="Proteomes" id="UP001303946"/>
    </source>
</evidence>
<gene>
    <name evidence="3" type="ORF">RXV79_01060</name>
</gene>
<dbReference type="EMBL" id="CP136336">
    <property type="protein sequence ID" value="WOB08657.1"/>
    <property type="molecule type" value="Genomic_DNA"/>
</dbReference>
<dbReference type="Pfam" id="PF13561">
    <property type="entry name" value="adh_short_C2"/>
    <property type="match status" value="1"/>
</dbReference>
<dbReference type="PRINTS" id="PR00081">
    <property type="entry name" value="GDHRDH"/>
</dbReference>
<reference evidence="3 4" key="1">
    <citation type="submission" date="2023-10" db="EMBL/GenBank/DDBJ databases">
        <title>Bacteria for the degradation of biodegradable plastic PBAT(Polybutylene adipate terephthalate).</title>
        <authorList>
            <person name="Weon H.-Y."/>
            <person name="Yeon J."/>
        </authorList>
    </citation>
    <scope>NUCLEOTIDE SEQUENCE [LARGE SCALE GENOMIC DNA]</scope>
    <source>
        <strain evidence="3 4">SBD 7-3</strain>
    </source>
</reference>